<evidence type="ECO:0000256" key="2">
    <source>
        <dbReference type="SAM" id="SignalP"/>
    </source>
</evidence>
<dbReference type="PRINTS" id="PR00837">
    <property type="entry name" value="V5TPXLIKE"/>
</dbReference>
<keyword evidence="2" id="KW-0732">Signal</keyword>
<dbReference type="InterPro" id="IPR014044">
    <property type="entry name" value="CAP_dom"/>
</dbReference>
<feature type="chain" id="PRO_5046090914" evidence="2">
    <location>
        <begin position="19"/>
        <end position="387"/>
    </location>
</feature>
<evidence type="ECO:0000256" key="1">
    <source>
        <dbReference type="SAM" id="MobiDB-lite"/>
    </source>
</evidence>
<feature type="region of interest" description="Disordered" evidence="1">
    <location>
        <begin position="36"/>
        <end position="70"/>
    </location>
</feature>
<dbReference type="EMBL" id="CP015054">
    <property type="protein sequence ID" value="QGN14138.1"/>
    <property type="molecule type" value="Genomic_DNA"/>
</dbReference>
<feature type="compositionally biased region" description="Low complexity" evidence="1">
    <location>
        <begin position="114"/>
        <end position="209"/>
    </location>
</feature>
<dbReference type="PROSITE" id="PS01009">
    <property type="entry name" value="CRISP_1"/>
    <property type="match status" value="1"/>
</dbReference>
<dbReference type="InterPro" id="IPR018244">
    <property type="entry name" value="Allrgn_V5/Tpx1_CS"/>
</dbReference>
<dbReference type="InterPro" id="IPR035940">
    <property type="entry name" value="CAP_sf"/>
</dbReference>
<name>A0ABX6EV52_KLUMA</name>
<keyword evidence="5" id="KW-1185">Reference proteome</keyword>
<dbReference type="SUPFAM" id="SSF55797">
    <property type="entry name" value="PR-1-like"/>
    <property type="match status" value="1"/>
</dbReference>
<accession>A0ABX6EV52</accession>
<dbReference type="Proteomes" id="UP000422736">
    <property type="component" value="Chromosome 1"/>
</dbReference>
<feature type="compositionally biased region" description="Polar residues" evidence="1">
    <location>
        <begin position="210"/>
        <end position="223"/>
    </location>
</feature>
<proteinExistence type="predicted"/>
<reference evidence="4 5" key="1">
    <citation type="submission" date="2016-03" db="EMBL/GenBank/DDBJ databases">
        <title>How can Kluyveromyces marxianus grow so fast - potential evolutionary course in Saccharomyces Complex revealed by comparative genomics.</title>
        <authorList>
            <person name="Mo W."/>
            <person name="Lu W."/>
            <person name="Yang X."/>
            <person name="Qi J."/>
            <person name="Lv H."/>
        </authorList>
    </citation>
    <scope>NUCLEOTIDE SEQUENCE [LARGE SCALE GENOMIC DNA]</scope>
    <source>
        <strain evidence="4 5">FIM1</strain>
    </source>
</reference>
<protein>
    <submittedName>
        <fullName evidence="4">SCP super family</fullName>
    </submittedName>
</protein>
<dbReference type="InterPro" id="IPR001283">
    <property type="entry name" value="CRISP-related"/>
</dbReference>
<feature type="compositionally biased region" description="Low complexity" evidence="1">
    <location>
        <begin position="38"/>
        <end position="64"/>
    </location>
</feature>
<dbReference type="Pfam" id="PF00188">
    <property type="entry name" value="CAP"/>
    <property type="match status" value="1"/>
</dbReference>
<evidence type="ECO:0000259" key="3">
    <source>
        <dbReference type="SMART" id="SM00198"/>
    </source>
</evidence>
<organism evidence="4 5">
    <name type="scientific">Kluyveromyces marxianus</name>
    <name type="common">Yeast</name>
    <name type="synonym">Candida kefyr</name>
    <dbReference type="NCBI Taxonomy" id="4911"/>
    <lineage>
        <taxon>Eukaryota</taxon>
        <taxon>Fungi</taxon>
        <taxon>Dikarya</taxon>
        <taxon>Ascomycota</taxon>
        <taxon>Saccharomycotina</taxon>
        <taxon>Saccharomycetes</taxon>
        <taxon>Saccharomycetales</taxon>
        <taxon>Saccharomycetaceae</taxon>
        <taxon>Kluyveromyces</taxon>
    </lineage>
</organism>
<dbReference type="Gene3D" id="3.40.33.10">
    <property type="entry name" value="CAP"/>
    <property type="match status" value="1"/>
</dbReference>
<feature type="signal peptide" evidence="2">
    <location>
        <begin position="1"/>
        <end position="18"/>
    </location>
</feature>
<feature type="domain" description="SCP" evidence="3">
    <location>
        <begin position="225"/>
        <end position="364"/>
    </location>
</feature>
<dbReference type="SMART" id="SM00198">
    <property type="entry name" value="SCP"/>
    <property type="match status" value="1"/>
</dbReference>
<gene>
    <name evidence="4" type="primary">PRY2</name>
    <name evidence="4" type="ORF">FIM1_791</name>
</gene>
<evidence type="ECO:0000313" key="5">
    <source>
        <dbReference type="Proteomes" id="UP000422736"/>
    </source>
</evidence>
<dbReference type="PANTHER" id="PTHR10334">
    <property type="entry name" value="CYSTEINE-RICH SECRETORY PROTEIN-RELATED"/>
    <property type="match status" value="1"/>
</dbReference>
<sequence length="387" mass="40074">MKFNSVILTSFLTASALARSVVTLDETFDAVSVRVTKPPASSSTSTADDTTSTEASAVTSAPSSDTSSVVNTESALYSNSSSAAITSSSSSLSSIVTTTSGSKLQTILTQSVVAKSSSSSSTTAQTSKSSTTTSATTTSKSSTTTSATTTSKSSTTTSATTTSKSSTTTSATTTSKSSTTTSATTTSKSSTTTSATTTSKSSTTKSATTPSIDQSETTAQAISASDRAAVLDTHNSLRARHQDTGSLVWNDDLAAYAYNYAQSLKGGDSDPCNYVLKHSGGQYGENLAAGTNSSPADLVNLWYDEIKYYDYNNVTGIEHDGHEVGHFTQLVWASSTDLGCSVERCTNGAVYLICEYSPAGNIYVVGEGVTDHYMLYEQNVKPLKSTQ</sequence>
<evidence type="ECO:0000313" key="4">
    <source>
        <dbReference type="EMBL" id="QGN14138.1"/>
    </source>
</evidence>
<feature type="region of interest" description="Disordered" evidence="1">
    <location>
        <begin position="114"/>
        <end position="225"/>
    </location>
</feature>